<dbReference type="Gene3D" id="1.10.238.160">
    <property type="match status" value="1"/>
</dbReference>
<dbReference type="EMBL" id="JAIVEX010000010">
    <property type="protein sequence ID" value="MDB0523793.1"/>
    <property type="molecule type" value="Genomic_DNA"/>
</dbReference>
<dbReference type="InterPro" id="IPR052931">
    <property type="entry name" value="Prophage_regulatory_activator"/>
</dbReference>
<dbReference type="InterPro" id="IPR009061">
    <property type="entry name" value="DNA-bd_dom_put_sf"/>
</dbReference>
<dbReference type="InterPro" id="IPR010260">
    <property type="entry name" value="AlpA"/>
</dbReference>
<dbReference type="Proteomes" id="UP001143674">
    <property type="component" value="Unassembled WGS sequence"/>
</dbReference>
<evidence type="ECO:0000313" key="1">
    <source>
        <dbReference type="EMBL" id="MDB0523793.1"/>
    </source>
</evidence>
<dbReference type="AlphaFoldDB" id="A0AAE3NK08"/>
<evidence type="ECO:0000313" key="2">
    <source>
        <dbReference type="Proteomes" id="UP001143674"/>
    </source>
</evidence>
<dbReference type="RefSeq" id="WP_184849603.1">
    <property type="nucleotide sequence ID" value="NZ_JABZEH010000001.1"/>
</dbReference>
<protein>
    <submittedName>
        <fullName evidence="1">AlpA family transcriptional regulator</fullName>
    </submittedName>
</protein>
<dbReference type="PANTHER" id="PTHR36154:SF1">
    <property type="entry name" value="DNA-BINDING TRANSCRIPTIONAL ACTIVATOR ALPA"/>
    <property type="match status" value="1"/>
</dbReference>
<name>A0AAE3NK08_RALSL</name>
<reference evidence="1" key="1">
    <citation type="submission" date="2021-09" db="EMBL/GenBank/DDBJ databases">
        <title>Genomic analysis of Ralstonia spp.</title>
        <authorList>
            <person name="Aburjaile F."/>
            <person name="Ariute J.C."/>
            <person name="Pais A.K.L."/>
            <person name="Albuquerque G.M.R."/>
            <person name="Silva A.M.F."/>
            <person name="Brenig B."/>
            <person name="Azevedo V."/>
            <person name="Matiuzzi M."/>
            <person name="Ramos R."/>
            <person name="Goes-Neto A."/>
            <person name="Soares S."/>
            <person name="Iseppon A.M.B."/>
            <person name="Souza E."/>
            <person name="Gama M."/>
        </authorList>
    </citation>
    <scope>NUCLEOTIDE SEQUENCE</scope>
    <source>
        <strain evidence="1">B4</strain>
    </source>
</reference>
<proteinExistence type="predicted"/>
<dbReference type="Pfam" id="PF05930">
    <property type="entry name" value="Phage_AlpA"/>
    <property type="match status" value="1"/>
</dbReference>
<comment type="caution">
    <text evidence="1">The sequence shown here is derived from an EMBL/GenBank/DDBJ whole genome shotgun (WGS) entry which is preliminary data.</text>
</comment>
<accession>A0AAE3NK08</accession>
<dbReference type="SUPFAM" id="SSF46955">
    <property type="entry name" value="Putative DNA-binding domain"/>
    <property type="match status" value="1"/>
</dbReference>
<gene>
    <name evidence="1" type="ORF">LBW55_19505</name>
</gene>
<dbReference type="PANTHER" id="PTHR36154">
    <property type="entry name" value="DNA-BINDING TRANSCRIPTIONAL ACTIVATOR ALPA"/>
    <property type="match status" value="1"/>
</dbReference>
<organism evidence="1 2">
    <name type="scientific">Ralstonia solanacearum</name>
    <name type="common">Pseudomonas solanacearum</name>
    <dbReference type="NCBI Taxonomy" id="305"/>
    <lineage>
        <taxon>Bacteria</taxon>
        <taxon>Pseudomonadati</taxon>
        <taxon>Pseudomonadota</taxon>
        <taxon>Betaproteobacteria</taxon>
        <taxon>Burkholderiales</taxon>
        <taxon>Burkholderiaceae</taxon>
        <taxon>Ralstonia</taxon>
        <taxon>Ralstonia solanacearum species complex</taxon>
    </lineage>
</organism>
<sequence length="76" mass="8191">MRAIRIKEVIQKVSLSQSTIYAMIAKGNFPKPFELTPGRVGWIEEDIDAWLAAKAGRNLPAATLRSAAGVGLPQLG</sequence>